<protein>
    <submittedName>
        <fullName evidence="2">Uncharacterized protein</fullName>
    </submittedName>
</protein>
<reference evidence="2 3" key="2">
    <citation type="submission" date="2020-07" db="EMBL/GenBank/DDBJ databases">
        <title>Genome assembly of wild tea tree DASZ reveals pedigree and selection history of tea varieties.</title>
        <authorList>
            <person name="Zhang W."/>
        </authorList>
    </citation>
    <scope>NUCLEOTIDE SEQUENCE [LARGE SCALE GENOMIC DNA]</scope>
    <source>
        <strain evidence="3">cv. G240</strain>
        <tissue evidence="2">Leaf</tissue>
    </source>
</reference>
<evidence type="ECO:0000256" key="1">
    <source>
        <dbReference type="SAM" id="MobiDB-lite"/>
    </source>
</evidence>
<evidence type="ECO:0000313" key="2">
    <source>
        <dbReference type="EMBL" id="KAF5942034.1"/>
    </source>
</evidence>
<dbReference type="AlphaFoldDB" id="A0A7J7GRI1"/>
<gene>
    <name evidence="2" type="ORF">HYC85_019676</name>
</gene>
<feature type="compositionally biased region" description="Basic and acidic residues" evidence="1">
    <location>
        <begin position="46"/>
        <end position="56"/>
    </location>
</feature>
<dbReference type="EMBL" id="JACBKZ010000009">
    <property type="protein sequence ID" value="KAF5942034.1"/>
    <property type="molecule type" value="Genomic_DNA"/>
</dbReference>
<evidence type="ECO:0000313" key="3">
    <source>
        <dbReference type="Proteomes" id="UP000593564"/>
    </source>
</evidence>
<name>A0A7J7GRI1_CAMSI</name>
<feature type="region of interest" description="Disordered" evidence="1">
    <location>
        <begin position="1"/>
        <end position="57"/>
    </location>
</feature>
<accession>A0A7J7GRI1</accession>
<reference evidence="3" key="1">
    <citation type="journal article" date="2020" name="Nat. Commun.">
        <title>Genome assembly of wild tea tree DASZ reveals pedigree and selection history of tea varieties.</title>
        <authorList>
            <person name="Zhang W."/>
            <person name="Zhang Y."/>
            <person name="Qiu H."/>
            <person name="Guo Y."/>
            <person name="Wan H."/>
            <person name="Zhang X."/>
            <person name="Scossa F."/>
            <person name="Alseekh S."/>
            <person name="Zhang Q."/>
            <person name="Wang P."/>
            <person name="Xu L."/>
            <person name="Schmidt M.H."/>
            <person name="Jia X."/>
            <person name="Li D."/>
            <person name="Zhu A."/>
            <person name="Guo F."/>
            <person name="Chen W."/>
            <person name="Ni D."/>
            <person name="Usadel B."/>
            <person name="Fernie A.R."/>
            <person name="Wen W."/>
        </authorList>
    </citation>
    <scope>NUCLEOTIDE SEQUENCE [LARGE SCALE GENOMIC DNA]</scope>
    <source>
        <strain evidence="3">cv. G240</strain>
    </source>
</reference>
<dbReference type="Proteomes" id="UP000593564">
    <property type="component" value="Unassembled WGS sequence"/>
</dbReference>
<comment type="caution">
    <text evidence="2">The sequence shown here is derived from an EMBL/GenBank/DDBJ whole genome shotgun (WGS) entry which is preliminary data.</text>
</comment>
<proteinExistence type="predicted"/>
<sequence length="106" mass="12323">MTRVMLMHFPPPLQTEQIKKNKNLKRKKGRKKEKWELRLNWKKKKKEDGNGGKEHSSTIAVSELSNCWVLLVGVSTGTSMAKLTILDSVLKIKTNYKINGKFYQQY</sequence>
<feature type="compositionally biased region" description="Basic residues" evidence="1">
    <location>
        <begin position="20"/>
        <end position="32"/>
    </location>
</feature>
<keyword evidence="3" id="KW-1185">Reference proteome</keyword>
<organism evidence="2 3">
    <name type="scientific">Camellia sinensis</name>
    <name type="common">Tea plant</name>
    <name type="synonym">Thea sinensis</name>
    <dbReference type="NCBI Taxonomy" id="4442"/>
    <lineage>
        <taxon>Eukaryota</taxon>
        <taxon>Viridiplantae</taxon>
        <taxon>Streptophyta</taxon>
        <taxon>Embryophyta</taxon>
        <taxon>Tracheophyta</taxon>
        <taxon>Spermatophyta</taxon>
        <taxon>Magnoliopsida</taxon>
        <taxon>eudicotyledons</taxon>
        <taxon>Gunneridae</taxon>
        <taxon>Pentapetalae</taxon>
        <taxon>asterids</taxon>
        <taxon>Ericales</taxon>
        <taxon>Theaceae</taxon>
        <taxon>Camellia</taxon>
    </lineage>
</organism>